<dbReference type="EMBL" id="BMAC01000051">
    <property type="protein sequence ID" value="GFP82762.1"/>
    <property type="molecule type" value="Genomic_DNA"/>
</dbReference>
<evidence type="ECO:0000256" key="1">
    <source>
        <dbReference type="SAM" id="MobiDB-lite"/>
    </source>
</evidence>
<evidence type="ECO:0000313" key="3">
    <source>
        <dbReference type="Proteomes" id="UP000653305"/>
    </source>
</evidence>
<dbReference type="AlphaFoldDB" id="A0A830B9W9"/>
<feature type="compositionally biased region" description="Basic residues" evidence="1">
    <location>
        <begin position="140"/>
        <end position="149"/>
    </location>
</feature>
<sequence>MLPPNTIGCALNMSVCPILVYALADKHGALLLERHGSIQWSFSSKRISMAHCCWRDMAQFSGLLAARKLQEEALFVVLIFFSVPLKTIKKVGVGSTNLFRDGIGIGKREEAIGENKPSDGEEAQRRIETAEGSIVAAGDKKKKKKRTKQVHPDIGFQARPWDLQQMRSSFAVKQFRSSAWLGGP</sequence>
<comment type="caution">
    <text evidence="2">The sequence shown here is derived from an EMBL/GenBank/DDBJ whole genome shotgun (WGS) entry which is preliminary data.</text>
</comment>
<name>A0A830B9W9_9LAMI</name>
<proteinExistence type="predicted"/>
<evidence type="ECO:0000313" key="2">
    <source>
        <dbReference type="EMBL" id="GFP82762.1"/>
    </source>
</evidence>
<organism evidence="2 3">
    <name type="scientific">Phtheirospermum japonicum</name>
    <dbReference type="NCBI Taxonomy" id="374723"/>
    <lineage>
        <taxon>Eukaryota</taxon>
        <taxon>Viridiplantae</taxon>
        <taxon>Streptophyta</taxon>
        <taxon>Embryophyta</taxon>
        <taxon>Tracheophyta</taxon>
        <taxon>Spermatophyta</taxon>
        <taxon>Magnoliopsida</taxon>
        <taxon>eudicotyledons</taxon>
        <taxon>Gunneridae</taxon>
        <taxon>Pentapetalae</taxon>
        <taxon>asterids</taxon>
        <taxon>lamiids</taxon>
        <taxon>Lamiales</taxon>
        <taxon>Orobanchaceae</taxon>
        <taxon>Orobanchaceae incertae sedis</taxon>
        <taxon>Phtheirospermum</taxon>
    </lineage>
</organism>
<keyword evidence="3" id="KW-1185">Reference proteome</keyword>
<dbReference type="Proteomes" id="UP000653305">
    <property type="component" value="Unassembled WGS sequence"/>
</dbReference>
<feature type="region of interest" description="Disordered" evidence="1">
    <location>
        <begin position="112"/>
        <end position="151"/>
    </location>
</feature>
<gene>
    <name evidence="2" type="ORF">PHJA_000419300</name>
</gene>
<protein>
    <submittedName>
        <fullName evidence="2">Uncharacterized protein</fullName>
    </submittedName>
</protein>
<reference evidence="2" key="1">
    <citation type="submission" date="2020-07" db="EMBL/GenBank/DDBJ databases">
        <title>Ethylene signaling mediates host invasion by parasitic plants.</title>
        <authorList>
            <person name="Yoshida S."/>
        </authorList>
    </citation>
    <scope>NUCLEOTIDE SEQUENCE</scope>
    <source>
        <strain evidence="2">Okayama</strain>
    </source>
</reference>
<accession>A0A830B9W9</accession>
<feature type="compositionally biased region" description="Basic and acidic residues" evidence="1">
    <location>
        <begin position="112"/>
        <end position="129"/>
    </location>
</feature>